<name>A0AAV3SU87_9EURY</name>
<reference evidence="3 5" key="3">
    <citation type="submission" date="2024-06" db="EMBL/GenBank/DDBJ databases">
        <title>Halorubrum miltondacostae sp. nov., a potential PHA producer isolated from an inland solar saltern in Rio Maior, Portugal.</title>
        <authorList>
            <person name="Albuquerque L."/>
            <person name="Viver T."/>
            <person name="Barroso C."/>
            <person name="Claudino R."/>
            <person name="Galvan M."/>
            <person name="Simoes G."/>
            <person name="Lobo Da Cunha A."/>
            <person name="Egas C."/>
        </authorList>
    </citation>
    <scope>NUCLEOTIDE SEQUENCE [LARGE SCALE GENOMIC DNA]</scope>
    <source>
        <strain evidence="3 5">DSM 18646</strain>
    </source>
</reference>
<dbReference type="EMBL" id="JBEDNW010000002">
    <property type="protein sequence ID" value="MEZ3166684.1"/>
    <property type="molecule type" value="Genomic_DNA"/>
</dbReference>
<evidence type="ECO:0000256" key="1">
    <source>
        <dbReference type="SAM" id="MobiDB-lite"/>
    </source>
</evidence>
<dbReference type="Proteomes" id="UP001567571">
    <property type="component" value="Unassembled WGS sequence"/>
</dbReference>
<gene>
    <name evidence="3" type="ORF">ABNG02_05025</name>
    <name evidence="2" type="ORF">GCM10008994_26550</name>
</gene>
<evidence type="ECO:0000313" key="5">
    <source>
        <dbReference type="Proteomes" id="UP001567571"/>
    </source>
</evidence>
<feature type="compositionally biased region" description="Basic and acidic residues" evidence="1">
    <location>
        <begin position="207"/>
        <end position="226"/>
    </location>
</feature>
<reference evidence="2" key="2">
    <citation type="submission" date="2023-12" db="EMBL/GenBank/DDBJ databases">
        <authorList>
            <person name="Sun Q."/>
            <person name="Inoue M."/>
        </authorList>
    </citation>
    <scope>NUCLEOTIDE SEQUENCE</scope>
    <source>
        <strain evidence="2">JCM 14265</strain>
    </source>
</reference>
<dbReference type="AlphaFoldDB" id="A0AAV3SU87"/>
<organism evidence="2 4">
    <name type="scientific">Halorubrum ejinorense</name>
    <dbReference type="NCBI Taxonomy" id="425309"/>
    <lineage>
        <taxon>Archaea</taxon>
        <taxon>Methanobacteriati</taxon>
        <taxon>Methanobacteriota</taxon>
        <taxon>Stenosarchaea group</taxon>
        <taxon>Halobacteria</taxon>
        <taxon>Halobacteriales</taxon>
        <taxon>Haloferacaceae</taxon>
        <taxon>Halorubrum</taxon>
    </lineage>
</organism>
<reference evidence="2" key="1">
    <citation type="journal article" date="2014" name="Int. J. Syst. Evol. Microbiol.">
        <title>Complete genome sequence of Corynebacterium casei LMG S-19264T (=DSM 44701T), isolated from a smear-ripened cheese.</title>
        <authorList>
            <consortium name="US DOE Joint Genome Institute (JGI-PGF)"/>
            <person name="Walter F."/>
            <person name="Albersmeier A."/>
            <person name="Kalinowski J."/>
            <person name="Ruckert C."/>
        </authorList>
    </citation>
    <scope>NUCLEOTIDE SEQUENCE</scope>
    <source>
        <strain evidence="2">JCM 14265</strain>
    </source>
</reference>
<sequence length="226" mass="23778">MTFGDLFDRAAASAGDPDEAAVRRALDEVRSAPTEDDEPTDDDDPTEDDEPTGDLAADPPDPSPARVVADADALAADLLVGGAAREGLDALRSHAWTTLLASDRLLDDAEAVIAALSDPELAADWRDAAEAWREPVAQPPGDHPALASAYRGGAMQIVSLDPSLTGPGAAAGLRERLPVSVREPRAFAAVFDPAKLYPDAVGGEYPGPDRDPRTMAPVRTDEEQHR</sequence>
<dbReference type="EMBL" id="BAAADQ010000015">
    <property type="protein sequence ID" value="GAA0550352.1"/>
    <property type="molecule type" value="Genomic_DNA"/>
</dbReference>
<feature type="region of interest" description="Disordered" evidence="1">
    <location>
        <begin position="197"/>
        <end position="226"/>
    </location>
</feature>
<feature type="compositionally biased region" description="Acidic residues" evidence="1">
    <location>
        <begin position="34"/>
        <end position="52"/>
    </location>
</feature>
<feature type="region of interest" description="Disordered" evidence="1">
    <location>
        <begin position="27"/>
        <end position="66"/>
    </location>
</feature>
<evidence type="ECO:0000313" key="2">
    <source>
        <dbReference type="EMBL" id="GAA0550352.1"/>
    </source>
</evidence>
<dbReference type="RefSeq" id="WP_343779927.1">
    <property type="nucleotide sequence ID" value="NZ_BAAADQ010000015.1"/>
</dbReference>
<keyword evidence="5" id="KW-1185">Reference proteome</keyword>
<dbReference type="Proteomes" id="UP001501425">
    <property type="component" value="Unassembled WGS sequence"/>
</dbReference>
<proteinExistence type="predicted"/>
<evidence type="ECO:0000313" key="3">
    <source>
        <dbReference type="EMBL" id="MEZ3166684.1"/>
    </source>
</evidence>
<dbReference type="InterPro" id="IPR055808">
    <property type="entry name" value="DUF7384"/>
</dbReference>
<protein>
    <submittedName>
        <fullName evidence="2">Uncharacterized protein</fullName>
    </submittedName>
</protein>
<accession>A0AAV3SU87</accession>
<feature type="region of interest" description="Disordered" evidence="1">
    <location>
        <begin position="1"/>
        <end position="20"/>
    </location>
</feature>
<evidence type="ECO:0000313" key="4">
    <source>
        <dbReference type="Proteomes" id="UP001501425"/>
    </source>
</evidence>
<comment type="caution">
    <text evidence="2">The sequence shown here is derived from an EMBL/GenBank/DDBJ whole genome shotgun (WGS) entry which is preliminary data.</text>
</comment>
<dbReference type="Pfam" id="PF24109">
    <property type="entry name" value="DUF7384"/>
    <property type="match status" value="1"/>
</dbReference>